<reference evidence="1 2" key="1">
    <citation type="submission" date="2012-02" db="EMBL/GenBank/DDBJ databases">
        <title>The Genome Sequence of Parabacteroides merdae CL03T12C32.</title>
        <authorList>
            <consortium name="The Broad Institute Genome Sequencing Platform"/>
            <person name="Earl A."/>
            <person name="Ward D."/>
            <person name="Feldgarden M."/>
            <person name="Gevers D."/>
            <person name="Zitomersky N.L."/>
            <person name="Coyne M.J."/>
            <person name="Comstock L.E."/>
            <person name="Young S.K."/>
            <person name="Zeng Q."/>
            <person name="Gargeya S."/>
            <person name="Fitzgerald M."/>
            <person name="Haas B."/>
            <person name="Abouelleil A."/>
            <person name="Alvarado L."/>
            <person name="Arachchi H.M."/>
            <person name="Berlin A."/>
            <person name="Chapman S.B."/>
            <person name="Gearin G."/>
            <person name="Goldberg J."/>
            <person name="Griggs A."/>
            <person name="Gujja S."/>
            <person name="Hansen M."/>
            <person name="Heiman D."/>
            <person name="Howarth C."/>
            <person name="Larimer J."/>
            <person name="Lui A."/>
            <person name="MacDonald P.J.P."/>
            <person name="McCowen C."/>
            <person name="Montmayeur A."/>
            <person name="Murphy C."/>
            <person name="Neiman D."/>
            <person name="Pearson M."/>
            <person name="Priest M."/>
            <person name="Roberts A."/>
            <person name="Saif S."/>
            <person name="Shea T."/>
            <person name="Sisk P."/>
            <person name="Stolte C."/>
            <person name="Sykes S."/>
            <person name="Wortman J."/>
            <person name="Nusbaum C."/>
            <person name="Birren B."/>
        </authorList>
    </citation>
    <scope>NUCLEOTIDE SEQUENCE [LARGE SCALE GENOMIC DNA]</scope>
    <source>
        <strain evidence="1 2">CL03T12C32</strain>
    </source>
</reference>
<evidence type="ECO:0000313" key="1">
    <source>
        <dbReference type="EMBL" id="EKN16042.1"/>
    </source>
</evidence>
<protein>
    <submittedName>
        <fullName evidence="1">Uncharacterized protein</fullName>
    </submittedName>
</protein>
<name>K5YPW1_9BACT</name>
<organism evidence="1 2">
    <name type="scientific">Parabacteroides merdae CL03T12C32</name>
    <dbReference type="NCBI Taxonomy" id="999420"/>
    <lineage>
        <taxon>Bacteria</taxon>
        <taxon>Pseudomonadati</taxon>
        <taxon>Bacteroidota</taxon>
        <taxon>Bacteroidia</taxon>
        <taxon>Bacteroidales</taxon>
        <taxon>Tannerellaceae</taxon>
        <taxon>Parabacteroides</taxon>
    </lineage>
</organism>
<dbReference type="HOGENOM" id="CLU_2370284_0_0_10"/>
<dbReference type="EMBL" id="AGZQ01000002">
    <property type="protein sequence ID" value="EKN16042.1"/>
    <property type="molecule type" value="Genomic_DNA"/>
</dbReference>
<comment type="caution">
    <text evidence="1">The sequence shown here is derived from an EMBL/GenBank/DDBJ whole genome shotgun (WGS) entry which is preliminary data.</text>
</comment>
<proteinExistence type="predicted"/>
<accession>K5YPW1</accession>
<dbReference type="RefSeq" id="WP_005643130.1">
    <property type="nucleotide sequence ID" value="NZ_JH976452.1"/>
</dbReference>
<dbReference type="Proteomes" id="UP000006271">
    <property type="component" value="Unassembled WGS sequence"/>
</dbReference>
<sequence>MTFEEAVEKVERIKSYTKGLPFKGVYIERFFIGPTDWEEMTDYLNAQIQRGNEIARIEFSKKSFSVYGVAENKLSDGTPRWDMLNLDRWEEEISN</sequence>
<evidence type="ECO:0000313" key="2">
    <source>
        <dbReference type="Proteomes" id="UP000006271"/>
    </source>
</evidence>
<gene>
    <name evidence="1" type="ORF">HMPREF1060_00680</name>
</gene>
<dbReference type="AlphaFoldDB" id="K5YPW1"/>